<proteinExistence type="predicted"/>
<accession>A0A7W7Y7R2</accession>
<name>A0A7W7Y7R2_9BACT</name>
<reference evidence="1 2" key="1">
    <citation type="submission" date="2020-08" db="EMBL/GenBank/DDBJ databases">
        <title>Genomic Encyclopedia of Type Strains, Phase IV (KMG-IV): sequencing the most valuable type-strain genomes for metagenomic binning, comparative biology and taxonomic classification.</title>
        <authorList>
            <person name="Goeker M."/>
        </authorList>
    </citation>
    <scope>NUCLEOTIDE SEQUENCE [LARGE SCALE GENOMIC DNA]</scope>
    <source>
        <strain evidence="1 2">DSM 12252</strain>
    </source>
</reference>
<organism evidence="1 2">
    <name type="scientific">Prosthecobacter vanneervenii</name>
    <dbReference type="NCBI Taxonomy" id="48466"/>
    <lineage>
        <taxon>Bacteria</taxon>
        <taxon>Pseudomonadati</taxon>
        <taxon>Verrucomicrobiota</taxon>
        <taxon>Verrucomicrobiia</taxon>
        <taxon>Verrucomicrobiales</taxon>
        <taxon>Verrucomicrobiaceae</taxon>
        <taxon>Prosthecobacter</taxon>
    </lineage>
</organism>
<gene>
    <name evidence="1" type="ORF">HNQ65_000703</name>
</gene>
<keyword evidence="2" id="KW-1185">Reference proteome</keyword>
<protein>
    <submittedName>
        <fullName evidence="1">Uncharacterized protein</fullName>
    </submittedName>
</protein>
<evidence type="ECO:0000313" key="2">
    <source>
        <dbReference type="Proteomes" id="UP000590740"/>
    </source>
</evidence>
<comment type="caution">
    <text evidence="1">The sequence shown here is derived from an EMBL/GenBank/DDBJ whole genome shotgun (WGS) entry which is preliminary data.</text>
</comment>
<dbReference type="RefSeq" id="WP_184338088.1">
    <property type="nucleotide sequence ID" value="NZ_JACHIG010000001.1"/>
</dbReference>
<dbReference type="EMBL" id="JACHIG010000001">
    <property type="protein sequence ID" value="MBB5031149.1"/>
    <property type="molecule type" value="Genomic_DNA"/>
</dbReference>
<dbReference type="Proteomes" id="UP000590740">
    <property type="component" value="Unassembled WGS sequence"/>
</dbReference>
<sequence>MLLDEIKSVLSFAAFKADPDDSAVPWGKRYEGRKSLLLNVSRSAVSWRSVNKRGRFEEGGTQEGELTDTAPHRAEEWKGMVENGWCSVSVNHRFIISLENNLMRGDNVVGLLRTNPRAVLGPKYDRGKRYAICHHPETTASLLLAVEESMVKVTEDTLKTVNLKPGRVCCGLFAMLEHAVLSIFRASSGGTPPDFVLIAACEGSLAVLVQQEGQWRDIRCRSGLGPEAVETALQIISPLLAKVPQGSPVYFVGDGHDNKFRTELMLHLEKVGAADLTQDDLLWTIIGEH</sequence>
<dbReference type="AlphaFoldDB" id="A0A7W7Y7R2"/>
<evidence type="ECO:0000313" key="1">
    <source>
        <dbReference type="EMBL" id="MBB5031149.1"/>
    </source>
</evidence>